<keyword evidence="2" id="KW-1185">Reference proteome</keyword>
<proteinExistence type="predicted"/>
<reference evidence="1 2" key="2">
    <citation type="journal article" date="2012" name="Open Biol.">
        <title>Characteristics of nucleosomes and linker DNA regions on the genome of the basidiomycete Mixia osmundae revealed by mono- and dinucleosome mapping.</title>
        <authorList>
            <person name="Nishida H."/>
            <person name="Kondo S."/>
            <person name="Matsumoto T."/>
            <person name="Suzuki Y."/>
            <person name="Yoshikawa H."/>
            <person name="Taylor T.D."/>
            <person name="Sugiyama J."/>
        </authorList>
    </citation>
    <scope>NUCLEOTIDE SEQUENCE [LARGE SCALE GENOMIC DNA]</scope>
    <source>
        <strain evidence="2">CBS 9802 / IAM 14324 / JCM 22182 / KY 12970</strain>
    </source>
</reference>
<dbReference type="InParanoid" id="G7DWZ3"/>
<comment type="caution">
    <text evidence="1">The sequence shown here is derived from an EMBL/GenBank/DDBJ whole genome shotgun (WGS) entry which is preliminary data.</text>
</comment>
<dbReference type="Proteomes" id="UP000009131">
    <property type="component" value="Unassembled WGS sequence"/>
</dbReference>
<reference evidence="1 2" key="1">
    <citation type="journal article" date="2011" name="J. Gen. Appl. Microbiol.">
        <title>Draft genome sequencing of the enigmatic basidiomycete Mixia osmundae.</title>
        <authorList>
            <person name="Nishida H."/>
            <person name="Nagatsuka Y."/>
            <person name="Sugiyama J."/>
        </authorList>
    </citation>
    <scope>NUCLEOTIDE SEQUENCE [LARGE SCALE GENOMIC DNA]</scope>
    <source>
        <strain evidence="2">CBS 9802 / IAM 14324 / JCM 22182 / KY 12970</strain>
    </source>
</reference>
<gene>
    <name evidence="1" type="primary">Mo01745</name>
    <name evidence="1" type="ORF">E5Q_01745</name>
</gene>
<evidence type="ECO:0000313" key="1">
    <source>
        <dbReference type="EMBL" id="GAA95090.1"/>
    </source>
</evidence>
<protein>
    <submittedName>
        <fullName evidence="1">Uncharacterized protein</fullName>
    </submittedName>
</protein>
<sequence length="42" mass="4877">MNKQRNEQSNTMRQTSPQACNEIVIKVSTQRYVTVRGEKHGK</sequence>
<name>G7DWZ3_MIXOS</name>
<organism evidence="1 2">
    <name type="scientific">Mixia osmundae (strain CBS 9802 / IAM 14324 / JCM 22182 / KY 12970)</name>
    <dbReference type="NCBI Taxonomy" id="764103"/>
    <lineage>
        <taxon>Eukaryota</taxon>
        <taxon>Fungi</taxon>
        <taxon>Dikarya</taxon>
        <taxon>Basidiomycota</taxon>
        <taxon>Pucciniomycotina</taxon>
        <taxon>Mixiomycetes</taxon>
        <taxon>Mixiales</taxon>
        <taxon>Mixiaceae</taxon>
        <taxon>Mixia</taxon>
    </lineage>
</organism>
<dbReference type="EMBL" id="BABT02000054">
    <property type="protein sequence ID" value="GAA95090.1"/>
    <property type="molecule type" value="Genomic_DNA"/>
</dbReference>
<evidence type="ECO:0000313" key="2">
    <source>
        <dbReference type="Proteomes" id="UP000009131"/>
    </source>
</evidence>
<dbReference type="HOGENOM" id="CLU_3260691_0_0_1"/>
<accession>G7DWZ3</accession>
<dbReference type="AlphaFoldDB" id="G7DWZ3"/>